<dbReference type="InterPro" id="IPR010071">
    <property type="entry name" value="AA_adenyl_dom"/>
</dbReference>
<dbReference type="InterPro" id="IPR014031">
    <property type="entry name" value="Ketoacyl_synth_C"/>
</dbReference>
<feature type="domain" description="Ketosynthase family 3 (KS3)" evidence="7">
    <location>
        <begin position="6"/>
        <end position="430"/>
    </location>
</feature>
<dbReference type="InterPro" id="IPR036291">
    <property type="entry name" value="NAD(P)-bd_dom_sf"/>
</dbReference>
<dbReference type="InterPro" id="IPR023213">
    <property type="entry name" value="CAT-like_dom_sf"/>
</dbReference>
<dbReference type="PROSITE" id="PS50075">
    <property type="entry name" value="CARRIER"/>
    <property type="match status" value="2"/>
</dbReference>
<dbReference type="GO" id="GO:0006633">
    <property type="term" value="P:fatty acid biosynthetic process"/>
    <property type="evidence" value="ECO:0007669"/>
    <property type="project" value="InterPro"/>
</dbReference>
<dbReference type="CDD" id="cd00833">
    <property type="entry name" value="PKS"/>
    <property type="match status" value="1"/>
</dbReference>
<dbReference type="Pfam" id="PF00668">
    <property type="entry name" value="Condensation"/>
    <property type="match status" value="1"/>
</dbReference>
<keyword evidence="9" id="KW-1185">Reference proteome</keyword>
<dbReference type="SUPFAM" id="SSF52151">
    <property type="entry name" value="FabD/lysophospholipase-like"/>
    <property type="match status" value="1"/>
</dbReference>
<dbReference type="SUPFAM" id="SSF51735">
    <property type="entry name" value="NAD(P)-binding Rossmann-fold domains"/>
    <property type="match status" value="1"/>
</dbReference>
<dbReference type="SUPFAM" id="SSF53901">
    <property type="entry name" value="Thiolase-like"/>
    <property type="match status" value="1"/>
</dbReference>
<keyword evidence="4" id="KW-0808">Transferase</keyword>
<keyword evidence="2" id="KW-0596">Phosphopantetheine</keyword>
<evidence type="ECO:0000256" key="3">
    <source>
        <dbReference type="ARBA" id="ARBA00022553"/>
    </source>
</evidence>
<dbReference type="Gene3D" id="3.30.559.30">
    <property type="entry name" value="Nonribosomal peptide synthetase, condensation domain"/>
    <property type="match status" value="1"/>
</dbReference>
<dbReference type="PROSITE" id="PS52004">
    <property type="entry name" value="KS3_2"/>
    <property type="match status" value="1"/>
</dbReference>
<dbReference type="Gene3D" id="2.30.38.10">
    <property type="entry name" value="Luciferase, Domain 3"/>
    <property type="match status" value="1"/>
</dbReference>
<dbReference type="SUPFAM" id="SSF55048">
    <property type="entry name" value="Probable ACP-binding domain of malonyl-CoA ACP transacylase"/>
    <property type="match status" value="1"/>
</dbReference>
<sequence length="2588" mass="289193">MSNYTGLEVAIIGMSGKFPGANDIENFWENLKNGVESIEFFTPEELLEEGEDKRNIENERYVNANSYLKDKEYFDADFFGYLPDEAKLMDPQVRLFHQVCWEALEDAGCNLKDPSNKIGLFAGAASNINWEMYAALINNQGLVDDFSAFQLRNSRFLATRISYAFNLKGVSMFVDSACSTSLAAVHQACRSLLVGDCNIAIAGGVAITNKSKKGYMHQEGMINSRDGHCKAFDDDSTGTVIGEGAGVVILKSLKNAIRDRDHVYAVIRGTGINNDGDNKVGYTAPSIDGQMEAIMTAQRWAKVDPASIGYIEAHGTGTKLGDPVEIAALKKAFNTDKKQFCAVGSVKTNIGHLDTASGVAGLIKAVLALKHKQIPPSLHFKNPNKAIDFANSPFYINTKLQNWKQGDTPLRAGVSSFGIGGTNVHIVLEETLTKEKGSASRPYQLLSLAGKTPEALNRNINKFTNFLKNNTEDDLADIAYTLQTGRESFAYRKTVVCKDRAEAIALLSSENTIDAHKTAGVSNNSTPKIAFMFSGQGSQYHNMCVTLYQNEPAFKAITDQCLTFIKEKYNKDLSTVLFSDQQAKEDSGIDDTENTQPALFIIEYALAHVLESWGITPDIMIGHSIGEYVAACISGVFTLEEALHLVVKRGELMQKMPRGKMVSIAIAEQELLPLLKDHKNISLAAVNSTELCVVSGEDDAIEAFRLALEEKNYVCRPVRTSHAFHSYMMDEALEDYKKEFANIKFKKPQKSFISNLSGTIALDQEVTTAEYWLRHLRETVLFAKGIETILDHKISTLVEVGPGKVLSYLVATNNKKSANHNIVNLVRSVKEEGDDLQHLLVAVGKLWEQGFLPQWSKYYQNEQRNKVSLPTYDFEKTSYPVNVNAVDLIKEQFDAVGYSNKNETIGVNVSSWRSSLLPNSGFGQSEKRNSFLVFSGNENFSPSVIKELVANNHKVIEVKFGAEFKEISKEIVEVNPQNISQLWHYLKQASITIGDIVYCAALSQESGTVNYEVIDDQLNQGYIDLCYIMQSLPHLDPDEKISITVFNNHIAKVFDEDKFNSLKATILAPVKIIPSEIFQVSSKLIDIPYPFADAVRAAKYLPKLINELFYESDNSPFVAYRNEQRWIPGYDTLTDNQELSSGVTIVPEGVYIITGGFGGMGFSIAQDLVFKKGANVVLLHRSAFPDRLAWTDLLLNKDKASGKEADVIQKIEALIKMEATGCIVQLHQVNVSEEAEVKNVLEEIKEQHSKINGLIWAAGEIDYGGIILNRNRESLLKYSSSKIAAVLLFEKYLNFAELDFVSLFSSIGNVFYQSKFGQVGYNAANEFLQSYAAYLEQKLNIHAFAINWCDWLNVGMTVKSLQNASEQSIENANNQIDGIYPEEGVAVFYRCLESKAVSTTVYKGNLTEAIKQHEAEYQKIKKELTLPNAVAITAIEDQNVKSAEEIVIEVFSQFFGKTGFDLNTDFFELGGDSLKGMTLLSRINQQIGSSLSIGDLYKHSTIQALVKLLSKTAIGTHIIQIPKVPEKENYKVSSAQKRMYFLQFLNQESIAYNEIQILEAKGILDPVKIKKALEKLVQRHESLRTFFELDSGAIVQKINKDIRLHIEEYVSDREGIETIIKAFIRPFDLAVAPLFRFGIIQLSEQEHILILDMHHIITDGISKNTLISDFLTFYNGVELPDLKLQYKDYAEWQQSESEQQRIIKQKEFWLNQFSDDIPVLELPLDYVRPAHKNNVGDYVEFSLDTADTNALKTLTEGHNVSQFGLLLSIFNVLLSKVSNQEDIVIGTSMSGRLHADLEGILGMFVNVLPLRNYPDGNLSFIELLANVKSNTLACMDNQGYQFEDLIEALGIKPNASRDALFDVLFDYHNFEETPAAEISDLSFSGYGRKQKTSKFDLTLRAKEVENKIYLGFEYRTDLFKKETIEQFVNYFKIIVTTIIANKNVRLSDINILDEHSTNKLLHVFNATNVEYAADKTVLDLFEDQVAKTPDAVAVVFETKKITYKELDSLSTQMSYNLIQNYTVEKGDMVGVLLNRSEWTIITILGILKSGAVFIPVDSELPANRQAFIVTDTALKLLVTETSFLLDLDFYEGNVMSVDVEFETFADALNIDSIDLAPNDLAYIIYTSGSTGQPKGVMIEYRSLTNYLLWAKEQYLSGSLINKNFGLFTSLSFDLTITSLFLPLISGGILKVLPSSSSVVNLLENYLDSDLSCIKLTPAHISVLGNLEIQSDKIEVAVVGGEELKKEHVEILRKINPSIKIYNEYGPTEATVGCTIFEIKSSEELILIGKPIANTSIYILDKFNRLQPEGVLGEISIGGSGLARGYLNRLDLTSEKFIANPFIEGELLYKTGDLGKWLSNGTIDYKGRIDHQVKVRGYRIELGEIETHILQFSPAIKQVLALIKEVKNESCIVVYYVADPEIDKAELRSYLLKNLPEYMVPDFYAALKSIPLNSSGKVDRKALPNITGDDLIKKEYVAPRNEIEEKLIKIVATILEAKENEIGINDSFFDLGMNSLKLIIMVNHIKTELGLGINIAILFEFSTVNELSGKIDELINETEGDNEDLSGKEEENQTDLLEQYDDFLEQIVD</sequence>
<keyword evidence="3" id="KW-0597">Phosphoprotein</keyword>
<evidence type="ECO:0000256" key="1">
    <source>
        <dbReference type="ARBA" id="ARBA00001957"/>
    </source>
</evidence>
<dbReference type="InterPro" id="IPR013968">
    <property type="entry name" value="PKS_KR"/>
</dbReference>
<protein>
    <submittedName>
        <fullName evidence="8">Uncharacterized protein</fullName>
    </submittedName>
</protein>
<dbReference type="InterPro" id="IPR016036">
    <property type="entry name" value="Malonyl_transacylase_ACP-bd"/>
</dbReference>
<dbReference type="RefSeq" id="WP_089478232.1">
    <property type="nucleotide sequence ID" value="NZ_MUGS01000004.1"/>
</dbReference>
<dbReference type="SUPFAM" id="SSF52777">
    <property type="entry name" value="CoA-dependent acyltransferases"/>
    <property type="match status" value="2"/>
</dbReference>
<evidence type="ECO:0000256" key="4">
    <source>
        <dbReference type="ARBA" id="ARBA00022679"/>
    </source>
</evidence>
<dbReference type="InterPro" id="IPR016035">
    <property type="entry name" value="Acyl_Trfase/lysoPLipase"/>
</dbReference>
<dbReference type="CDD" id="cd05930">
    <property type="entry name" value="A_NRPS"/>
    <property type="match status" value="1"/>
</dbReference>
<dbReference type="InterPro" id="IPR001242">
    <property type="entry name" value="Condensation_dom"/>
</dbReference>
<dbReference type="Gene3D" id="3.40.47.10">
    <property type="match status" value="1"/>
</dbReference>
<dbReference type="SMART" id="SM00827">
    <property type="entry name" value="PKS_AT"/>
    <property type="match status" value="1"/>
</dbReference>
<dbReference type="Pfam" id="PF21394">
    <property type="entry name" value="Beta-ketacyl_N"/>
    <property type="match status" value="1"/>
</dbReference>
<dbReference type="CDD" id="cd19531">
    <property type="entry name" value="LCL_NRPS-like"/>
    <property type="match status" value="1"/>
</dbReference>
<dbReference type="PANTHER" id="PTHR43775:SF51">
    <property type="entry name" value="INACTIVE PHENOLPHTHIOCEROL SYNTHESIS POLYKETIDE SYNTHASE TYPE I PKS1-RELATED"/>
    <property type="match status" value="1"/>
</dbReference>
<dbReference type="SMART" id="SM00822">
    <property type="entry name" value="PKS_KR"/>
    <property type="match status" value="1"/>
</dbReference>
<dbReference type="InterPro" id="IPR045851">
    <property type="entry name" value="AMP-bd_C_sf"/>
</dbReference>
<dbReference type="InterPro" id="IPR006162">
    <property type="entry name" value="Ppantetheine_attach_site"/>
</dbReference>
<comment type="cofactor">
    <cofactor evidence="1">
        <name>pantetheine 4'-phosphate</name>
        <dbReference type="ChEBI" id="CHEBI:47942"/>
    </cofactor>
</comment>
<dbReference type="Pfam" id="PF00109">
    <property type="entry name" value="ketoacyl-synt"/>
    <property type="match status" value="1"/>
</dbReference>
<dbReference type="InterPro" id="IPR020841">
    <property type="entry name" value="PKS_Beta-ketoAc_synthase_dom"/>
</dbReference>
<feature type="domain" description="Carrier" evidence="6">
    <location>
        <begin position="2477"/>
        <end position="2554"/>
    </location>
</feature>
<dbReference type="NCBIfam" id="TIGR01733">
    <property type="entry name" value="AA-adenyl-dom"/>
    <property type="match status" value="1"/>
</dbReference>
<accession>A0A227PJC8</accession>
<evidence type="ECO:0000256" key="2">
    <source>
        <dbReference type="ARBA" id="ARBA00022450"/>
    </source>
</evidence>
<evidence type="ECO:0000259" key="7">
    <source>
        <dbReference type="PROSITE" id="PS52004"/>
    </source>
</evidence>
<dbReference type="Gene3D" id="3.30.559.10">
    <property type="entry name" value="Chloramphenicol acetyltransferase-like domain"/>
    <property type="match status" value="1"/>
</dbReference>
<dbReference type="Pfam" id="PF02801">
    <property type="entry name" value="Ketoacyl-synt_C"/>
    <property type="match status" value="1"/>
</dbReference>
<proteinExistence type="inferred from homology"/>
<dbReference type="InterPro" id="IPR036736">
    <property type="entry name" value="ACP-like_sf"/>
</dbReference>
<name>A0A227PJC8_9FLAO</name>
<dbReference type="Gene3D" id="3.40.50.980">
    <property type="match status" value="2"/>
</dbReference>
<dbReference type="Gene3D" id="3.40.50.720">
    <property type="entry name" value="NAD(P)-binding Rossmann-like Domain"/>
    <property type="match status" value="1"/>
</dbReference>
<dbReference type="Pfam" id="PF00698">
    <property type="entry name" value="Acyl_transf_1"/>
    <property type="match status" value="1"/>
</dbReference>
<dbReference type="InterPro" id="IPR050091">
    <property type="entry name" value="PKS_NRPS_Biosynth_Enz"/>
</dbReference>
<dbReference type="Gene3D" id="3.30.300.30">
    <property type="match status" value="1"/>
</dbReference>
<dbReference type="Proteomes" id="UP000214684">
    <property type="component" value="Unassembled WGS sequence"/>
</dbReference>
<dbReference type="GO" id="GO:0004312">
    <property type="term" value="F:fatty acid synthase activity"/>
    <property type="evidence" value="ECO:0007669"/>
    <property type="project" value="TreeGrafter"/>
</dbReference>
<reference evidence="8 9" key="1">
    <citation type="submission" date="2016-11" db="EMBL/GenBank/DDBJ databases">
        <title>Whole genomes of Flavobacteriaceae.</title>
        <authorList>
            <person name="Stine C."/>
            <person name="Li C."/>
            <person name="Tadesse D."/>
        </authorList>
    </citation>
    <scope>NUCLEOTIDE SEQUENCE [LARGE SCALE GENOMIC DNA]</scope>
    <source>
        <strain evidence="8 9">DSM 24704</strain>
    </source>
</reference>
<evidence type="ECO:0000313" key="8">
    <source>
        <dbReference type="EMBL" id="OXG09145.1"/>
    </source>
</evidence>
<comment type="similarity">
    <text evidence="5">In the C-terminal section; belongs to the NRP synthetase family.</text>
</comment>
<dbReference type="InterPro" id="IPR020806">
    <property type="entry name" value="PKS_PP-bd"/>
</dbReference>
<dbReference type="Gene3D" id="3.30.70.250">
    <property type="entry name" value="Malonyl-CoA ACP transacylase, ACP-binding"/>
    <property type="match status" value="1"/>
</dbReference>
<evidence type="ECO:0000256" key="5">
    <source>
        <dbReference type="ARBA" id="ARBA00029443"/>
    </source>
</evidence>
<evidence type="ECO:0000313" key="9">
    <source>
        <dbReference type="Proteomes" id="UP000214684"/>
    </source>
</evidence>
<dbReference type="InterPro" id="IPR018201">
    <property type="entry name" value="Ketoacyl_synth_AS"/>
</dbReference>
<comment type="caution">
    <text evidence="8">The sequence shown here is derived from an EMBL/GenBank/DDBJ whole genome shotgun (WGS) entry which is preliminary data.</text>
</comment>
<dbReference type="InterPro" id="IPR014030">
    <property type="entry name" value="Ketoacyl_synth_N"/>
</dbReference>
<dbReference type="InterPro" id="IPR009081">
    <property type="entry name" value="PP-bd_ACP"/>
</dbReference>
<dbReference type="InterPro" id="IPR049490">
    <property type="entry name" value="C883_1060-like_KR_N"/>
</dbReference>
<dbReference type="SUPFAM" id="SSF47336">
    <property type="entry name" value="ACP-like"/>
    <property type="match status" value="2"/>
</dbReference>
<dbReference type="InterPro" id="IPR057326">
    <property type="entry name" value="KR_dom"/>
</dbReference>
<dbReference type="PANTHER" id="PTHR43775">
    <property type="entry name" value="FATTY ACID SYNTHASE"/>
    <property type="match status" value="1"/>
</dbReference>
<dbReference type="InterPro" id="IPR014043">
    <property type="entry name" value="Acyl_transferase_dom"/>
</dbReference>
<dbReference type="Gene3D" id="3.40.366.10">
    <property type="entry name" value="Malonyl-Coenzyme A Acyl Carrier Protein, domain 2"/>
    <property type="match status" value="1"/>
</dbReference>
<dbReference type="Pfam" id="PF22621">
    <property type="entry name" value="CurL-like_PKS_C"/>
    <property type="match status" value="1"/>
</dbReference>
<dbReference type="Pfam" id="PF00501">
    <property type="entry name" value="AMP-binding"/>
    <property type="match status" value="1"/>
</dbReference>
<dbReference type="OrthoDB" id="9778690at2"/>
<dbReference type="PROSITE" id="PS00606">
    <property type="entry name" value="KS3_1"/>
    <property type="match status" value="1"/>
</dbReference>
<dbReference type="Gene3D" id="1.10.1200.10">
    <property type="entry name" value="ACP-like"/>
    <property type="match status" value="2"/>
</dbReference>
<dbReference type="EMBL" id="MUGS01000004">
    <property type="protein sequence ID" value="OXG09145.1"/>
    <property type="molecule type" value="Genomic_DNA"/>
</dbReference>
<evidence type="ECO:0000259" key="6">
    <source>
        <dbReference type="PROSITE" id="PS50075"/>
    </source>
</evidence>
<dbReference type="InterPro" id="IPR001227">
    <property type="entry name" value="Ac_transferase_dom_sf"/>
</dbReference>
<dbReference type="SMART" id="SM00823">
    <property type="entry name" value="PKS_PP"/>
    <property type="match status" value="2"/>
</dbReference>
<dbReference type="SUPFAM" id="SSF56801">
    <property type="entry name" value="Acetyl-CoA synthetase-like"/>
    <property type="match status" value="1"/>
</dbReference>
<dbReference type="Gene3D" id="3.30.70.3290">
    <property type="match status" value="1"/>
</dbReference>
<dbReference type="Pfam" id="PF08659">
    <property type="entry name" value="KR"/>
    <property type="match status" value="1"/>
</dbReference>
<dbReference type="PROSITE" id="PS00012">
    <property type="entry name" value="PHOSPHOPANTETHEINE"/>
    <property type="match status" value="1"/>
</dbReference>
<dbReference type="GO" id="GO:0031177">
    <property type="term" value="F:phosphopantetheine binding"/>
    <property type="evidence" value="ECO:0007669"/>
    <property type="project" value="InterPro"/>
</dbReference>
<dbReference type="PROSITE" id="PS00455">
    <property type="entry name" value="AMP_BINDING"/>
    <property type="match status" value="1"/>
</dbReference>
<dbReference type="InterPro" id="IPR000873">
    <property type="entry name" value="AMP-dep_synth/lig_dom"/>
</dbReference>
<dbReference type="InterPro" id="IPR020845">
    <property type="entry name" value="AMP-binding_CS"/>
</dbReference>
<dbReference type="InterPro" id="IPR016039">
    <property type="entry name" value="Thiolase-like"/>
</dbReference>
<feature type="domain" description="Carrier" evidence="6">
    <location>
        <begin position="1438"/>
        <end position="1513"/>
    </location>
</feature>
<dbReference type="SMART" id="SM00825">
    <property type="entry name" value="PKS_KS"/>
    <property type="match status" value="1"/>
</dbReference>
<dbReference type="Pfam" id="PF00550">
    <property type="entry name" value="PP-binding"/>
    <property type="match status" value="2"/>
</dbReference>
<organism evidence="8 9">
    <name type="scientific">Flavobacterium araucananum</name>
    <dbReference type="NCBI Taxonomy" id="946678"/>
    <lineage>
        <taxon>Bacteria</taxon>
        <taxon>Pseudomonadati</taxon>
        <taxon>Bacteroidota</taxon>
        <taxon>Flavobacteriia</taxon>
        <taxon>Flavobacteriales</taxon>
        <taxon>Flavobacteriaceae</taxon>
        <taxon>Flavobacterium</taxon>
    </lineage>
</organism>
<dbReference type="GO" id="GO:0004315">
    <property type="term" value="F:3-oxoacyl-[acyl-carrier-protein] synthase activity"/>
    <property type="evidence" value="ECO:0007669"/>
    <property type="project" value="InterPro"/>
</dbReference>
<gene>
    <name evidence="8" type="ORF">B0A64_03885</name>
</gene>